<dbReference type="EMBL" id="NIPR01000052">
    <property type="protein sequence ID" value="PMD68181.1"/>
    <property type="molecule type" value="Genomic_DNA"/>
</dbReference>
<dbReference type="Gene3D" id="3.40.50.1110">
    <property type="entry name" value="SGNH hydrolase"/>
    <property type="match status" value="1"/>
</dbReference>
<dbReference type="PANTHER" id="PTHR43784:SF2">
    <property type="entry name" value="GDSL-LIKE LIPASE_ACYLHYDROLASE, PUTATIVE (AFU_ORTHOLOGUE AFUA_2G00820)-RELATED"/>
    <property type="match status" value="1"/>
</dbReference>
<dbReference type="RefSeq" id="WP_102196966.1">
    <property type="nucleotide sequence ID" value="NZ_NIPR01000052.1"/>
</dbReference>
<dbReference type="Proteomes" id="UP000235649">
    <property type="component" value="Unassembled WGS sequence"/>
</dbReference>
<sequence>MENIITWKHNFTNYSNLDNINNHEQHLKIFQPLPAKDIRFQLNNLYDDIPLEISNMTIYTDSFNKQTVTLNNQAKFKVNSRLTQWSDWINFNLPAKSFLSINIESPTKIIHSAGLTISNDLIQTPDSISESPKYFFGVSGIQIKSPNSYKRMAFFGDSLTNQGNFTAPLALDLESNFNIMTANYGISGNRLLHQGHSDSQWSNSFGEAGYTRFDHMLVNYRPNIVLFMEGINDLIHPGTENTPLLELPSAGAITQAVLNLKTKCDLLDIIFIPMTITPAKGNGAWNDTKEELRLEINSNLLKFSNTIDLASFVSNGNHLHSKFDCGDHVHFSQIGGQLISKYIKEQLIRKKLI</sequence>
<evidence type="ECO:0000313" key="2">
    <source>
        <dbReference type="Proteomes" id="UP000235649"/>
    </source>
</evidence>
<evidence type="ECO:0000313" key="1">
    <source>
        <dbReference type="EMBL" id="PMD68181.1"/>
    </source>
</evidence>
<dbReference type="AlphaFoldDB" id="A0A2N7AS50"/>
<reference evidence="1 2" key="1">
    <citation type="submission" date="2017-05" db="EMBL/GenBank/DDBJ databases">
        <title>Lactobacillus nurukis nov., sp. nov., isolated from nuruk.</title>
        <authorList>
            <person name="Kim S.-J."/>
        </authorList>
    </citation>
    <scope>NUCLEOTIDE SEQUENCE [LARGE SCALE GENOMIC DNA]</scope>
    <source>
        <strain evidence="1 2">SYF10-1a</strain>
    </source>
</reference>
<dbReference type="SUPFAM" id="SSF52266">
    <property type="entry name" value="SGNH hydrolase"/>
    <property type="match status" value="1"/>
</dbReference>
<dbReference type="OrthoDB" id="1828825at2"/>
<keyword evidence="2" id="KW-1185">Reference proteome</keyword>
<dbReference type="InterPro" id="IPR036514">
    <property type="entry name" value="SGNH_hydro_sf"/>
</dbReference>
<organism evidence="1 2">
    <name type="scientific">Companilactobacillus nuruki</name>
    <dbReference type="NCBI Taxonomy" id="1993540"/>
    <lineage>
        <taxon>Bacteria</taxon>
        <taxon>Bacillati</taxon>
        <taxon>Bacillota</taxon>
        <taxon>Bacilli</taxon>
        <taxon>Lactobacillales</taxon>
        <taxon>Lactobacillaceae</taxon>
        <taxon>Companilactobacillus</taxon>
    </lineage>
</organism>
<comment type="caution">
    <text evidence="1">The sequence shown here is derived from an EMBL/GenBank/DDBJ whole genome shotgun (WGS) entry which is preliminary data.</text>
</comment>
<dbReference type="InterPro" id="IPR053140">
    <property type="entry name" value="GDSL_Rv0518-like"/>
</dbReference>
<protein>
    <submittedName>
        <fullName evidence="1">Uncharacterized protein</fullName>
    </submittedName>
</protein>
<proteinExistence type="predicted"/>
<name>A0A2N7AS50_9LACO</name>
<accession>A0A2N7AS50</accession>
<dbReference type="InterPro" id="IPR001087">
    <property type="entry name" value="GDSL"/>
</dbReference>
<dbReference type="PANTHER" id="PTHR43784">
    <property type="entry name" value="GDSL-LIKE LIPASE/ACYLHYDROLASE, PUTATIVE (AFU_ORTHOLOGUE AFUA_2G00820)-RELATED"/>
    <property type="match status" value="1"/>
</dbReference>
<gene>
    <name evidence="1" type="ORF">CBP76_11320</name>
</gene>
<dbReference type="Pfam" id="PF00657">
    <property type="entry name" value="Lipase_GDSL"/>
    <property type="match status" value="1"/>
</dbReference>